<proteinExistence type="predicted"/>
<sequence length="184" mass="20876">MFIVSIVAGIQYFLYSEHMVVIVQRILIYGVAMTRTPKGLQDISPSMVQLDSAMLHRHLQWNRCLRRSRTTSTASIAHGTKHMARKHMARSRLIEIAAVDSSSWSRRPLRERGIQSQHPDGAKVVRGRQGSRPFWSCWSRPATNRGQLPMQGPANPRPPGIPSQRPRSRPLRSTAHITSIPRNM</sequence>
<dbReference type="InParanoid" id="A0A1J7IMI4"/>
<feature type="region of interest" description="Disordered" evidence="1">
    <location>
        <begin position="107"/>
        <end position="184"/>
    </location>
</feature>
<organism evidence="2 3">
    <name type="scientific">Coniochaeta ligniaria NRRL 30616</name>
    <dbReference type="NCBI Taxonomy" id="1408157"/>
    <lineage>
        <taxon>Eukaryota</taxon>
        <taxon>Fungi</taxon>
        <taxon>Dikarya</taxon>
        <taxon>Ascomycota</taxon>
        <taxon>Pezizomycotina</taxon>
        <taxon>Sordariomycetes</taxon>
        <taxon>Sordariomycetidae</taxon>
        <taxon>Coniochaetales</taxon>
        <taxon>Coniochaetaceae</taxon>
        <taxon>Coniochaeta</taxon>
    </lineage>
</organism>
<evidence type="ECO:0000313" key="3">
    <source>
        <dbReference type="Proteomes" id="UP000182658"/>
    </source>
</evidence>
<accession>A0A1J7IMI4</accession>
<evidence type="ECO:0000313" key="2">
    <source>
        <dbReference type="EMBL" id="OIW28589.1"/>
    </source>
</evidence>
<feature type="compositionally biased region" description="Polar residues" evidence="1">
    <location>
        <begin position="175"/>
        <end position="184"/>
    </location>
</feature>
<reference evidence="2 3" key="1">
    <citation type="submission" date="2016-10" db="EMBL/GenBank/DDBJ databases">
        <title>Draft genome sequence of Coniochaeta ligniaria NRRL30616, a lignocellulolytic fungus for bioabatement of inhibitors in plant biomass hydrolysates.</title>
        <authorList>
            <consortium name="DOE Joint Genome Institute"/>
            <person name="Jimenez D.J."/>
            <person name="Hector R.E."/>
            <person name="Riley R."/>
            <person name="Sun H."/>
            <person name="Grigoriev I.V."/>
            <person name="Van Elsas J.D."/>
            <person name="Nichols N.N."/>
        </authorList>
    </citation>
    <scope>NUCLEOTIDE SEQUENCE [LARGE SCALE GENOMIC DNA]</scope>
    <source>
        <strain evidence="2 3">NRRL 30616</strain>
    </source>
</reference>
<keyword evidence="3" id="KW-1185">Reference proteome</keyword>
<gene>
    <name evidence="2" type="ORF">CONLIGDRAFT_387598</name>
</gene>
<dbReference type="AlphaFoldDB" id="A0A1J7IMI4"/>
<name>A0A1J7IMI4_9PEZI</name>
<evidence type="ECO:0000256" key="1">
    <source>
        <dbReference type="SAM" id="MobiDB-lite"/>
    </source>
</evidence>
<protein>
    <submittedName>
        <fullName evidence="2">Uncharacterized protein</fullName>
    </submittedName>
</protein>
<dbReference type="Proteomes" id="UP000182658">
    <property type="component" value="Unassembled WGS sequence"/>
</dbReference>
<dbReference type="EMBL" id="KV875098">
    <property type="protein sequence ID" value="OIW28589.1"/>
    <property type="molecule type" value="Genomic_DNA"/>
</dbReference>